<keyword evidence="5" id="KW-0808">Transferase</keyword>
<dbReference type="Proteomes" id="UP000516437">
    <property type="component" value="Chromosome 6"/>
</dbReference>
<protein>
    <recommendedName>
        <fullName evidence="2">non-specific serine/threonine protein kinase</fullName>
        <ecNumber evidence="2">2.7.11.1</ecNumber>
    </recommendedName>
</protein>
<dbReference type="InterPro" id="IPR017441">
    <property type="entry name" value="Protein_kinase_ATP_BS"/>
</dbReference>
<keyword evidence="12" id="KW-0472">Membrane</keyword>
<evidence type="ECO:0000256" key="5">
    <source>
        <dbReference type="ARBA" id="ARBA00022679"/>
    </source>
</evidence>
<comment type="catalytic activity">
    <reaction evidence="16">
        <text>L-threonyl-[protein] + ATP = O-phospho-L-threonyl-[protein] + ADP + H(+)</text>
        <dbReference type="Rhea" id="RHEA:46608"/>
        <dbReference type="Rhea" id="RHEA-COMP:11060"/>
        <dbReference type="Rhea" id="RHEA-COMP:11605"/>
        <dbReference type="ChEBI" id="CHEBI:15378"/>
        <dbReference type="ChEBI" id="CHEBI:30013"/>
        <dbReference type="ChEBI" id="CHEBI:30616"/>
        <dbReference type="ChEBI" id="CHEBI:61977"/>
        <dbReference type="ChEBI" id="CHEBI:456216"/>
        <dbReference type="EC" id="2.7.11.1"/>
    </reaction>
</comment>
<evidence type="ECO:0000256" key="3">
    <source>
        <dbReference type="ARBA" id="ARBA00022527"/>
    </source>
</evidence>
<evidence type="ECO:0000313" key="23">
    <source>
        <dbReference type="Proteomes" id="UP000516437"/>
    </source>
</evidence>
<feature type="binding site" evidence="18">
    <location>
        <position position="220"/>
    </location>
    <ligand>
        <name>ATP</name>
        <dbReference type="ChEBI" id="CHEBI:30616"/>
    </ligand>
</feature>
<dbReference type="EMBL" id="RXIC02000024">
    <property type="protein sequence ID" value="KAB1211228.1"/>
    <property type="molecule type" value="Genomic_DNA"/>
</dbReference>
<dbReference type="Gene3D" id="1.10.510.10">
    <property type="entry name" value="Transferase(Phosphotransferase) domain 1"/>
    <property type="match status" value="1"/>
</dbReference>
<keyword evidence="14" id="KW-0675">Receptor</keyword>
<dbReference type="PROSITE" id="PS00108">
    <property type="entry name" value="PROTEIN_KINASE_ST"/>
    <property type="match status" value="1"/>
</dbReference>
<evidence type="ECO:0000256" key="15">
    <source>
        <dbReference type="ARBA" id="ARBA00023180"/>
    </source>
</evidence>
<keyword evidence="9" id="KW-0418">Kinase</keyword>
<dbReference type="Gene3D" id="3.30.200.20">
    <property type="entry name" value="Phosphorylase Kinase, domain 1"/>
    <property type="match status" value="1"/>
</dbReference>
<dbReference type="InterPro" id="IPR000719">
    <property type="entry name" value="Prot_kinase_dom"/>
</dbReference>
<sequence length="503" mass="56918">MFACLVLISIPNSFCAESDDNQQYVSCNNPLSASTSELHFRHGGSLCHHGSSWFHHVGWWIWICSTCSCSRWSCRSSLDSSCDRDCSNSFDYILLLEGSLFDYMVLLEECLFDYMVLLEECLFEIIWCCLKRACSIICCCLRRRRRRGSNNSQVRRRIDANLDDFYADKILRSYGSIAPRRYTYAEVKKLTKSFKDKVGQGGFGVVYKGTLDDGRIVAVKVLNETKGNGEEFINEVVSISRTSHVNIVALLGFCYEKTKNKRALIYEFVSNGSLDRFLNNKGSSNTNCHLDIRALFRIAVGVARGLEYLHRGCRTRILHFDIKPHNILLDEHLCPKISDFGLAKICKTNESIVSMTGMKGTIGYIAPEVVNRCLGGVSHKSDVYSYGMLILAMVGGRREEFPDGTSQSSENYFPNYIYTKLERRSEGLHRFGEITREEEDTIHKMITVSLWCILANPSDRPSMSKVIEMLEGSLQSLQLPPKPSLVSPTRSPQESSNSESIPL</sequence>
<evidence type="ECO:0000256" key="16">
    <source>
        <dbReference type="ARBA" id="ARBA00047899"/>
    </source>
</evidence>
<evidence type="ECO:0000256" key="9">
    <source>
        <dbReference type="ARBA" id="ARBA00022777"/>
    </source>
</evidence>
<evidence type="ECO:0000256" key="6">
    <source>
        <dbReference type="ARBA" id="ARBA00022692"/>
    </source>
</evidence>
<dbReference type="Pfam" id="PF00069">
    <property type="entry name" value="Pkinase"/>
    <property type="match status" value="1"/>
</dbReference>
<keyword evidence="23" id="KW-1185">Reference proteome</keyword>
<gene>
    <name evidence="22" type="ORF">CJ030_MR6G021582</name>
</gene>
<dbReference type="FunFam" id="1.10.510.10:FF:000590">
    <property type="entry name" value="PR5-like receptor kinase"/>
    <property type="match status" value="1"/>
</dbReference>
<feature type="signal peptide" evidence="20">
    <location>
        <begin position="1"/>
        <end position="16"/>
    </location>
</feature>
<evidence type="ECO:0000256" key="7">
    <source>
        <dbReference type="ARBA" id="ARBA00022729"/>
    </source>
</evidence>
<dbReference type="InterPro" id="IPR008271">
    <property type="entry name" value="Ser/Thr_kinase_AS"/>
</dbReference>
<dbReference type="OrthoDB" id="4062651at2759"/>
<organism evidence="22 23">
    <name type="scientific">Morella rubra</name>
    <name type="common">Chinese bayberry</name>
    <dbReference type="NCBI Taxonomy" id="262757"/>
    <lineage>
        <taxon>Eukaryota</taxon>
        <taxon>Viridiplantae</taxon>
        <taxon>Streptophyta</taxon>
        <taxon>Embryophyta</taxon>
        <taxon>Tracheophyta</taxon>
        <taxon>Spermatophyta</taxon>
        <taxon>Magnoliopsida</taxon>
        <taxon>eudicotyledons</taxon>
        <taxon>Gunneridae</taxon>
        <taxon>Pentapetalae</taxon>
        <taxon>rosids</taxon>
        <taxon>fabids</taxon>
        <taxon>Fagales</taxon>
        <taxon>Myricaceae</taxon>
        <taxon>Morella</taxon>
    </lineage>
</organism>
<accession>A0A6A1VHE2</accession>
<keyword evidence="3" id="KW-0723">Serine/threonine-protein kinase</keyword>
<comment type="subcellular location">
    <subcellularLocation>
        <location evidence="1">Membrane</location>
        <topology evidence="1">Single-pass type I membrane protein</topology>
    </subcellularLocation>
</comment>
<evidence type="ECO:0000256" key="12">
    <source>
        <dbReference type="ARBA" id="ARBA00023136"/>
    </source>
</evidence>
<evidence type="ECO:0000313" key="22">
    <source>
        <dbReference type="EMBL" id="KAB1211228.1"/>
    </source>
</evidence>
<feature type="compositionally biased region" description="Low complexity" evidence="19">
    <location>
        <begin position="478"/>
        <end position="488"/>
    </location>
</feature>
<feature type="compositionally biased region" description="Polar residues" evidence="19">
    <location>
        <begin position="489"/>
        <end position="503"/>
    </location>
</feature>
<name>A0A6A1VHE2_9ROSI</name>
<dbReference type="PROSITE" id="PS00107">
    <property type="entry name" value="PROTEIN_KINASE_ATP"/>
    <property type="match status" value="1"/>
</dbReference>
<feature type="region of interest" description="Disordered" evidence="19">
    <location>
        <begin position="478"/>
        <end position="503"/>
    </location>
</feature>
<dbReference type="GO" id="GO:0016020">
    <property type="term" value="C:membrane"/>
    <property type="evidence" value="ECO:0007669"/>
    <property type="project" value="UniProtKB-SubCell"/>
</dbReference>
<keyword evidence="8 18" id="KW-0547">Nucleotide-binding</keyword>
<evidence type="ECO:0000256" key="14">
    <source>
        <dbReference type="ARBA" id="ARBA00023170"/>
    </source>
</evidence>
<evidence type="ECO:0000256" key="8">
    <source>
        <dbReference type="ARBA" id="ARBA00022741"/>
    </source>
</evidence>
<reference evidence="22 23" key="1">
    <citation type="journal article" date="2019" name="Plant Biotechnol. J.">
        <title>The red bayberry genome and genetic basis of sex determination.</title>
        <authorList>
            <person name="Jia H.M."/>
            <person name="Jia H.J."/>
            <person name="Cai Q.L."/>
            <person name="Wang Y."/>
            <person name="Zhao H.B."/>
            <person name="Yang W.F."/>
            <person name="Wang G.Y."/>
            <person name="Li Y.H."/>
            <person name="Zhan D.L."/>
            <person name="Shen Y.T."/>
            <person name="Niu Q.F."/>
            <person name="Chang L."/>
            <person name="Qiu J."/>
            <person name="Zhao L."/>
            <person name="Xie H.B."/>
            <person name="Fu W.Y."/>
            <person name="Jin J."/>
            <person name="Li X.W."/>
            <person name="Jiao Y."/>
            <person name="Zhou C.C."/>
            <person name="Tu T."/>
            <person name="Chai C.Y."/>
            <person name="Gao J.L."/>
            <person name="Fan L.J."/>
            <person name="van de Weg E."/>
            <person name="Wang J.Y."/>
            <person name="Gao Z.S."/>
        </authorList>
    </citation>
    <scope>NUCLEOTIDE SEQUENCE [LARGE SCALE GENOMIC DNA]</scope>
    <source>
        <tissue evidence="22">Leaves</tissue>
    </source>
</reference>
<comment type="catalytic activity">
    <reaction evidence="17">
        <text>L-seryl-[protein] + ATP = O-phospho-L-seryl-[protein] + ADP + H(+)</text>
        <dbReference type="Rhea" id="RHEA:17989"/>
        <dbReference type="Rhea" id="RHEA-COMP:9863"/>
        <dbReference type="Rhea" id="RHEA-COMP:11604"/>
        <dbReference type="ChEBI" id="CHEBI:15378"/>
        <dbReference type="ChEBI" id="CHEBI:29999"/>
        <dbReference type="ChEBI" id="CHEBI:30616"/>
        <dbReference type="ChEBI" id="CHEBI:83421"/>
        <dbReference type="ChEBI" id="CHEBI:456216"/>
        <dbReference type="EC" id="2.7.11.1"/>
    </reaction>
</comment>
<dbReference type="SMART" id="SM00220">
    <property type="entry name" value="S_TKc"/>
    <property type="match status" value="1"/>
</dbReference>
<evidence type="ECO:0000256" key="11">
    <source>
        <dbReference type="ARBA" id="ARBA00022989"/>
    </source>
</evidence>
<dbReference type="GO" id="GO:0004674">
    <property type="term" value="F:protein serine/threonine kinase activity"/>
    <property type="evidence" value="ECO:0007669"/>
    <property type="project" value="UniProtKB-KW"/>
</dbReference>
<evidence type="ECO:0000256" key="18">
    <source>
        <dbReference type="PROSITE-ProRule" id="PRU10141"/>
    </source>
</evidence>
<comment type="caution">
    <text evidence="22">The sequence shown here is derived from an EMBL/GenBank/DDBJ whole genome shotgun (WGS) entry which is preliminary data.</text>
</comment>
<keyword evidence="11" id="KW-1133">Transmembrane helix</keyword>
<dbReference type="GO" id="GO:0005524">
    <property type="term" value="F:ATP binding"/>
    <property type="evidence" value="ECO:0007669"/>
    <property type="project" value="UniProtKB-UniRule"/>
</dbReference>
<keyword evidence="15" id="KW-0325">Glycoprotein</keyword>
<keyword evidence="13" id="KW-1015">Disulfide bond</keyword>
<keyword evidence="7 20" id="KW-0732">Signal</keyword>
<dbReference type="SUPFAM" id="SSF56112">
    <property type="entry name" value="Protein kinase-like (PK-like)"/>
    <property type="match status" value="1"/>
</dbReference>
<dbReference type="EC" id="2.7.11.1" evidence="2"/>
<evidence type="ECO:0000256" key="20">
    <source>
        <dbReference type="SAM" id="SignalP"/>
    </source>
</evidence>
<evidence type="ECO:0000256" key="10">
    <source>
        <dbReference type="ARBA" id="ARBA00022840"/>
    </source>
</evidence>
<dbReference type="FunFam" id="3.30.200.20:FF:000059">
    <property type="entry name" value="S-receptor-like serine/threonine-protein kinase"/>
    <property type="match status" value="1"/>
</dbReference>
<dbReference type="PROSITE" id="PS50011">
    <property type="entry name" value="PROTEIN_KINASE_DOM"/>
    <property type="match status" value="1"/>
</dbReference>
<keyword evidence="10 18" id="KW-0067">ATP-binding</keyword>
<dbReference type="InterPro" id="IPR045874">
    <property type="entry name" value="LRK10/LRL21-25-like"/>
</dbReference>
<feature type="domain" description="Protein kinase" evidence="21">
    <location>
        <begin position="192"/>
        <end position="474"/>
    </location>
</feature>
<dbReference type="InterPro" id="IPR011009">
    <property type="entry name" value="Kinase-like_dom_sf"/>
</dbReference>
<evidence type="ECO:0000256" key="1">
    <source>
        <dbReference type="ARBA" id="ARBA00004479"/>
    </source>
</evidence>
<keyword evidence="6" id="KW-0812">Transmembrane</keyword>
<dbReference type="AlphaFoldDB" id="A0A6A1VHE2"/>
<evidence type="ECO:0000256" key="13">
    <source>
        <dbReference type="ARBA" id="ARBA00023157"/>
    </source>
</evidence>
<proteinExistence type="predicted"/>
<evidence type="ECO:0000256" key="19">
    <source>
        <dbReference type="SAM" id="MobiDB-lite"/>
    </source>
</evidence>
<keyword evidence="4" id="KW-0245">EGF-like domain</keyword>
<evidence type="ECO:0000256" key="17">
    <source>
        <dbReference type="ARBA" id="ARBA00048679"/>
    </source>
</evidence>
<evidence type="ECO:0000256" key="2">
    <source>
        <dbReference type="ARBA" id="ARBA00012513"/>
    </source>
</evidence>
<evidence type="ECO:0000259" key="21">
    <source>
        <dbReference type="PROSITE" id="PS50011"/>
    </source>
</evidence>
<dbReference type="PANTHER" id="PTHR27009">
    <property type="entry name" value="RUST RESISTANCE KINASE LR10-RELATED"/>
    <property type="match status" value="1"/>
</dbReference>
<evidence type="ECO:0000256" key="4">
    <source>
        <dbReference type="ARBA" id="ARBA00022536"/>
    </source>
</evidence>
<feature type="chain" id="PRO_5025396226" description="non-specific serine/threonine protein kinase" evidence="20">
    <location>
        <begin position="17"/>
        <end position="503"/>
    </location>
</feature>